<dbReference type="AlphaFoldDB" id="A0A2P2LLD2"/>
<proteinExistence type="predicted"/>
<sequence>MSFVLSLETLTAADNDTVFVAVMDTVENDKKAKIRIDPFRSYCCPCLTTDTYTPVTPYLNLPTKRCTYPLSGIRMV</sequence>
<protein>
    <submittedName>
        <fullName evidence="1">Uncharacterized protein</fullName>
    </submittedName>
</protein>
<evidence type="ECO:0000313" key="1">
    <source>
        <dbReference type="EMBL" id="MBX18794.1"/>
    </source>
</evidence>
<dbReference type="EMBL" id="GGEC01038310">
    <property type="protein sequence ID" value="MBX18794.1"/>
    <property type="molecule type" value="Transcribed_RNA"/>
</dbReference>
<name>A0A2P2LLD2_RHIMU</name>
<organism evidence="1">
    <name type="scientific">Rhizophora mucronata</name>
    <name type="common">Asiatic mangrove</name>
    <dbReference type="NCBI Taxonomy" id="61149"/>
    <lineage>
        <taxon>Eukaryota</taxon>
        <taxon>Viridiplantae</taxon>
        <taxon>Streptophyta</taxon>
        <taxon>Embryophyta</taxon>
        <taxon>Tracheophyta</taxon>
        <taxon>Spermatophyta</taxon>
        <taxon>Magnoliopsida</taxon>
        <taxon>eudicotyledons</taxon>
        <taxon>Gunneridae</taxon>
        <taxon>Pentapetalae</taxon>
        <taxon>rosids</taxon>
        <taxon>fabids</taxon>
        <taxon>Malpighiales</taxon>
        <taxon>Rhizophoraceae</taxon>
        <taxon>Rhizophora</taxon>
    </lineage>
</organism>
<reference evidence="1" key="1">
    <citation type="submission" date="2018-02" db="EMBL/GenBank/DDBJ databases">
        <title>Rhizophora mucronata_Transcriptome.</title>
        <authorList>
            <person name="Meera S.P."/>
            <person name="Sreeshan A."/>
            <person name="Augustine A."/>
        </authorList>
    </citation>
    <scope>NUCLEOTIDE SEQUENCE</scope>
    <source>
        <tissue evidence="1">Leaf</tissue>
    </source>
</reference>
<accession>A0A2P2LLD2</accession>